<feature type="domain" description="N-acetyltransferase" evidence="3">
    <location>
        <begin position="7"/>
        <end position="161"/>
    </location>
</feature>
<evidence type="ECO:0000256" key="1">
    <source>
        <dbReference type="ARBA" id="ARBA00022679"/>
    </source>
</evidence>
<evidence type="ECO:0000256" key="2">
    <source>
        <dbReference type="ARBA" id="ARBA00023315"/>
    </source>
</evidence>
<reference evidence="4 7" key="2">
    <citation type="submission" date="2019-07" db="EMBL/GenBank/DDBJ databases">
        <title>Whole genome shotgun sequence of Myxococcus fulvus NBRC 100333.</title>
        <authorList>
            <person name="Hosoyama A."/>
            <person name="Uohara A."/>
            <person name="Ohji S."/>
            <person name="Ichikawa N."/>
        </authorList>
    </citation>
    <scope>NUCLEOTIDE SEQUENCE [LARGE SCALE GENOMIC DNA]</scope>
    <source>
        <strain evidence="4 7">NBRC 100333</strain>
    </source>
</reference>
<dbReference type="InterPro" id="IPR050832">
    <property type="entry name" value="Bact_Acetyltransf"/>
</dbReference>
<dbReference type="Pfam" id="PF13673">
    <property type="entry name" value="Acetyltransf_10"/>
    <property type="match status" value="1"/>
</dbReference>
<evidence type="ECO:0000259" key="3">
    <source>
        <dbReference type="PROSITE" id="PS51186"/>
    </source>
</evidence>
<dbReference type="AlphaFoldDB" id="A0A511TCB0"/>
<keyword evidence="2" id="KW-0012">Acyltransferase</keyword>
<dbReference type="GO" id="GO:0016747">
    <property type="term" value="F:acyltransferase activity, transferring groups other than amino-acyl groups"/>
    <property type="evidence" value="ECO:0007669"/>
    <property type="project" value="InterPro"/>
</dbReference>
<accession>A0A511TCB0</accession>
<dbReference type="EMBL" id="BJXR01000049">
    <property type="protein sequence ID" value="GEN11777.1"/>
    <property type="molecule type" value="Genomic_DNA"/>
</dbReference>
<name>A0A511TCB0_MYXFU</name>
<evidence type="ECO:0000313" key="5">
    <source>
        <dbReference type="EMBL" id="SEU40479.1"/>
    </source>
</evidence>
<dbReference type="EMBL" id="FOIB01000015">
    <property type="protein sequence ID" value="SEU40479.1"/>
    <property type="molecule type" value="Genomic_DNA"/>
</dbReference>
<protein>
    <submittedName>
        <fullName evidence="5">Acetyltransferase, GNAT family</fullName>
    </submittedName>
</protein>
<evidence type="ECO:0000313" key="4">
    <source>
        <dbReference type="EMBL" id="GEN11777.1"/>
    </source>
</evidence>
<keyword evidence="6" id="KW-1185">Reference proteome</keyword>
<dbReference type="Proteomes" id="UP000321514">
    <property type="component" value="Unassembled WGS sequence"/>
</dbReference>
<dbReference type="SUPFAM" id="SSF55729">
    <property type="entry name" value="Acyl-CoA N-acyltransferases (Nat)"/>
    <property type="match status" value="1"/>
</dbReference>
<dbReference type="CDD" id="cd04301">
    <property type="entry name" value="NAT_SF"/>
    <property type="match status" value="1"/>
</dbReference>
<organism evidence="4 7">
    <name type="scientific">Myxococcus fulvus</name>
    <dbReference type="NCBI Taxonomy" id="33"/>
    <lineage>
        <taxon>Bacteria</taxon>
        <taxon>Pseudomonadati</taxon>
        <taxon>Myxococcota</taxon>
        <taxon>Myxococcia</taxon>
        <taxon>Myxococcales</taxon>
        <taxon>Cystobacterineae</taxon>
        <taxon>Myxococcaceae</taxon>
        <taxon>Myxococcus</taxon>
    </lineage>
</organism>
<proteinExistence type="predicted"/>
<sequence>MGASGGLHLRPARDSDRRALWRVHTEAVGTLCQGVYAPDELSTWVRLLRPEGYLRPDRPRTVLVAERDRRLVGFGQLDSLNGELEALYVLPDQVGHGVGSSLLAALESVAWGGGSPQVGLDASLNAEDFYRHRGYVSLHEARRPLTARVQLACVRMQKRRPALPTRRGATTGAPAPI</sequence>
<keyword evidence="1" id="KW-0808">Transferase</keyword>
<comment type="caution">
    <text evidence="4">The sequence shown here is derived from an EMBL/GenBank/DDBJ whole genome shotgun (WGS) entry which is preliminary data.</text>
</comment>
<dbReference type="InterPro" id="IPR016181">
    <property type="entry name" value="Acyl_CoA_acyltransferase"/>
</dbReference>
<reference evidence="5 6" key="1">
    <citation type="submission" date="2016-10" db="EMBL/GenBank/DDBJ databases">
        <authorList>
            <person name="Varghese N."/>
            <person name="Submissions S."/>
        </authorList>
    </citation>
    <scope>NUCLEOTIDE SEQUENCE [LARGE SCALE GENOMIC DNA]</scope>
    <source>
        <strain evidence="5 6">DSM 16525</strain>
    </source>
</reference>
<dbReference type="InterPro" id="IPR000182">
    <property type="entry name" value="GNAT_dom"/>
</dbReference>
<dbReference type="PANTHER" id="PTHR43877">
    <property type="entry name" value="AMINOALKYLPHOSPHONATE N-ACETYLTRANSFERASE-RELATED-RELATED"/>
    <property type="match status" value="1"/>
</dbReference>
<dbReference type="PANTHER" id="PTHR43877:SF2">
    <property type="entry name" value="AMINOALKYLPHOSPHONATE N-ACETYLTRANSFERASE-RELATED"/>
    <property type="match status" value="1"/>
</dbReference>
<dbReference type="Proteomes" id="UP000183760">
    <property type="component" value="Unassembled WGS sequence"/>
</dbReference>
<dbReference type="STRING" id="1334629.MFUL124B02_09060"/>
<evidence type="ECO:0000313" key="7">
    <source>
        <dbReference type="Proteomes" id="UP000321514"/>
    </source>
</evidence>
<dbReference type="OrthoDB" id="5381096at2"/>
<evidence type="ECO:0000313" key="6">
    <source>
        <dbReference type="Proteomes" id="UP000183760"/>
    </source>
</evidence>
<dbReference type="RefSeq" id="WP_074959057.1">
    <property type="nucleotide sequence ID" value="NZ_BJXR01000049.1"/>
</dbReference>
<dbReference type="PROSITE" id="PS51186">
    <property type="entry name" value="GNAT"/>
    <property type="match status" value="1"/>
</dbReference>
<gene>
    <name evidence="4" type="ORF">MFU01_68140</name>
    <name evidence="5" type="ORF">SAMN05443572_115138</name>
</gene>
<dbReference type="Gene3D" id="3.40.630.30">
    <property type="match status" value="1"/>
</dbReference>